<evidence type="ECO:0000256" key="1">
    <source>
        <dbReference type="ARBA" id="ARBA00000085"/>
    </source>
</evidence>
<dbReference type="InterPro" id="IPR003661">
    <property type="entry name" value="HisK_dim/P_dom"/>
</dbReference>
<dbReference type="GO" id="GO:0000155">
    <property type="term" value="F:phosphorelay sensor kinase activity"/>
    <property type="evidence" value="ECO:0007669"/>
    <property type="project" value="InterPro"/>
</dbReference>
<organism evidence="18 19">
    <name type="scientific">Oceanirhabdus seepicola</name>
    <dbReference type="NCBI Taxonomy" id="2828781"/>
    <lineage>
        <taxon>Bacteria</taxon>
        <taxon>Bacillati</taxon>
        <taxon>Bacillota</taxon>
        <taxon>Clostridia</taxon>
        <taxon>Eubacteriales</taxon>
        <taxon>Clostridiaceae</taxon>
        <taxon>Oceanirhabdus</taxon>
    </lineage>
</organism>
<feature type="domain" description="Histidine kinase" evidence="16">
    <location>
        <begin position="249"/>
        <end position="457"/>
    </location>
</feature>
<evidence type="ECO:0000256" key="2">
    <source>
        <dbReference type="ARBA" id="ARBA00004314"/>
    </source>
</evidence>
<dbReference type="SUPFAM" id="SSF47384">
    <property type="entry name" value="Homodimeric domain of signal transducing histidine kinase"/>
    <property type="match status" value="1"/>
</dbReference>
<evidence type="ECO:0000259" key="17">
    <source>
        <dbReference type="PROSITE" id="PS50885"/>
    </source>
</evidence>
<dbReference type="InterPro" id="IPR005467">
    <property type="entry name" value="His_kinase_dom"/>
</dbReference>
<keyword evidence="5" id="KW-1003">Cell membrane</keyword>
<dbReference type="EMBL" id="JAGSOJ010000001">
    <property type="protein sequence ID" value="MCM1988414.1"/>
    <property type="molecule type" value="Genomic_DNA"/>
</dbReference>
<dbReference type="CDD" id="cd00082">
    <property type="entry name" value="HisKA"/>
    <property type="match status" value="1"/>
</dbReference>
<evidence type="ECO:0000256" key="11">
    <source>
        <dbReference type="ARBA" id="ARBA00022840"/>
    </source>
</evidence>
<dbReference type="SUPFAM" id="SSF158472">
    <property type="entry name" value="HAMP domain-like"/>
    <property type="match status" value="1"/>
</dbReference>
<dbReference type="GO" id="GO:0045121">
    <property type="term" value="C:membrane raft"/>
    <property type="evidence" value="ECO:0007669"/>
    <property type="project" value="UniProtKB-SubCell"/>
</dbReference>
<evidence type="ECO:0000256" key="7">
    <source>
        <dbReference type="ARBA" id="ARBA00022679"/>
    </source>
</evidence>
<dbReference type="SUPFAM" id="SSF55874">
    <property type="entry name" value="ATPase domain of HSP90 chaperone/DNA topoisomerase II/histidine kinase"/>
    <property type="match status" value="1"/>
</dbReference>
<dbReference type="Pfam" id="PF00672">
    <property type="entry name" value="HAMP"/>
    <property type="match status" value="1"/>
</dbReference>
<dbReference type="InterPro" id="IPR003660">
    <property type="entry name" value="HAMP_dom"/>
</dbReference>
<dbReference type="InterPro" id="IPR029151">
    <property type="entry name" value="Sensor-like_sf"/>
</dbReference>
<dbReference type="PRINTS" id="PR00344">
    <property type="entry name" value="BCTRLSENSOR"/>
</dbReference>
<evidence type="ECO:0000256" key="14">
    <source>
        <dbReference type="ARBA" id="ARBA00023136"/>
    </source>
</evidence>
<dbReference type="PROSITE" id="PS50109">
    <property type="entry name" value="HIS_KIN"/>
    <property type="match status" value="1"/>
</dbReference>
<dbReference type="GO" id="GO:0005524">
    <property type="term" value="F:ATP binding"/>
    <property type="evidence" value="ECO:0007669"/>
    <property type="project" value="UniProtKB-KW"/>
</dbReference>
<dbReference type="SMART" id="SM00388">
    <property type="entry name" value="HisKA"/>
    <property type="match status" value="1"/>
</dbReference>
<dbReference type="InterPro" id="IPR036097">
    <property type="entry name" value="HisK_dim/P_sf"/>
</dbReference>
<dbReference type="InterPro" id="IPR036890">
    <property type="entry name" value="HATPase_C_sf"/>
</dbReference>
<evidence type="ECO:0000256" key="15">
    <source>
        <dbReference type="SAM" id="Phobius"/>
    </source>
</evidence>
<dbReference type="CDD" id="cd06225">
    <property type="entry name" value="HAMP"/>
    <property type="match status" value="1"/>
</dbReference>
<keyword evidence="19" id="KW-1185">Reference proteome</keyword>
<evidence type="ECO:0000256" key="12">
    <source>
        <dbReference type="ARBA" id="ARBA00022989"/>
    </source>
</evidence>
<reference evidence="18" key="2">
    <citation type="submission" date="2021-04" db="EMBL/GenBank/DDBJ databases">
        <authorList>
            <person name="Dong X."/>
        </authorList>
    </citation>
    <scope>NUCLEOTIDE SEQUENCE</scope>
    <source>
        <strain evidence="18">ZWT</strain>
    </source>
</reference>
<comment type="catalytic activity">
    <reaction evidence="1">
        <text>ATP + protein L-histidine = ADP + protein N-phospho-L-histidine.</text>
        <dbReference type="EC" id="2.7.13.3"/>
    </reaction>
</comment>
<keyword evidence="11" id="KW-0067">ATP-binding</keyword>
<sequence length="457" mass="52096">MKTIKNKIILNYSIVVVLTVFSLEVIFILFAQNYYYSTIKNYLNNKATSVNEIYNDIMPNKDFNEKAREIYRKIILSDEKSRVQIIDMDGSILVDSAGVRLNEVSAADDVNEALKNGDISFRDDIVTEYEKIYAISVPIKDNNRTRGVVRFSVSLEKIDVAIKNIMIICIVVGILVLLLILALSLILARSIIVPIQDLKNATEQMASGNYKVRANKITEDEIGDLAETFNYMAEEIDKSEKIKNDFISSISHELRTPLTSIQGWSETLMIEDDEEDRKLGLSIIESETKRLINLVEDLLDFSRYQKNTFSFDMKNVDIIILIRDVVNQYKVKANEKNIKLTLDIKDKSRIIWGDQARLKQVMINLLENAYKFTDYNGNISVSAYSEESKFKIEILDDGIGIDKENLNKIFKKFFKVDTNKPGSGIGLALCNEIVKRHDGEISVQSEKGQGTRFTITL</sequence>
<keyword evidence="13" id="KW-0902">Two-component regulatory system</keyword>
<dbReference type="Gene3D" id="3.30.565.10">
    <property type="entry name" value="Histidine kinase-like ATPase, C-terminal domain"/>
    <property type="match status" value="1"/>
</dbReference>
<evidence type="ECO:0000313" key="19">
    <source>
        <dbReference type="Proteomes" id="UP001056429"/>
    </source>
</evidence>
<dbReference type="FunFam" id="1.10.287.130:FF:000001">
    <property type="entry name" value="Two-component sensor histidine kinase"/>
    <property type="match status" value="1"/>
</dbReference>
<evidence type="ECO:0000256" key="3">
    <source>
        <dbReference type="ARBA" id="ARBA00004651"/>
    </source>
</evidence>
<dbReference type="PROSITE" id="PS50885">
    <property type="entry name" value="HAMP"/>
    <property type="match status" value="1"/>
</dbReference>
<keyword evidence="9" id="KW-0547">Nucleotide-binding</keyword>
<dbReference type="RefSeq" id="WP_250857283.1">
    <property type="nucleotide sequence ID" value="NZ_JAGSOJ010000001.1"/>
</dbReference>
<name>A0A9J6NWN4_9CLOT</name>
<dbReference type="FunFam" id="3.30.565.10:FF:000023">
    <property type="entry name" value="PAS domain-containing sensor histidine kinase"/>
    <property type="match status" value="1"/>
</dbReference>
<keyword evidence="14 15" id="KW-0472">Membrane</keyword>
<dbReference type="EC" id="2.7.13.3" evidence="4"/>
<keyword evidence="10" id="KW-0418">Kinase</keyword>
<gene>
    <name evidence="18" type="ORF">KDK92_01570</name>
</gene>
<evidence type="ECO:0000259" key="16">
    <source>
        <dbReference type="PROSITE" id="PS50109"/>
    </source>
</evidence>
<dbReference type="AlphaFoldDB" id="A0A9J6NWN4"/>
<feature type="transmembrane region" description="Helical" evidence="15">
    <location>
        <begin position="12"/>
        <end position="36"/>
    </location>
</feature>
<evidence type="ECO:0000256" key="4">
    <source>
        <dbReference type="ARBA" id="ARBA00012438"/>
    </source>
</evidence>
<dbReference type="Gene3D" id="1.10.8.500">
    <property type="entry name" value="HAMP domain in histidine kinase"/>
    <property type="match status" value="1"/>
</dbReference>
<dbReference type="SMART" id="SM00304">
    <property type="entry name" value="HAMP"/>
    <property type="match status" value="1"/>
</dbReference>
<accession>A0A9J6NWN4</accession>
<dbReference type="InterPro" id="IPR004358">
    <property type="entry name" value="Sig_transdc_His_kin-like_C"/>
</dbReference>
<evidence type="ECO:0000256" key="13">
    <source>
        <dbReference type="ARBA" id="ARBA00023012"/>
    </source>
</evidence>
<protein>
    <recommendedName>
        <fullName evidence="4">histidine kinase</fullName>
        <ecNumber evidence="4">2.7.13.3</ecNumber>
    </recommendedName>
</protein>
<evidence type="ECO:0000256" key="9">
    <source>
        <dbReference type="ARBA" id="ARBA00022741"/>
    </source>
</evidence>
<dbReference type="Proteomes" id="UP001056429">
    <property type="component" value="Unassembled WGS sequence"/>
</dbReference>
<evidence type="ECO:0000313" key="18">
    <source>
        <dbReference type="EMBL" id="MCM1988414.1"/>
    </source>
</evidence>
<dbReference type="Pfam" id="PF00512">
    <property type="entry name" value="HisKA"/>
    <property type="match status" value="1"/>
</dbReference>
<keyword evidence="7" id="KW-0808">Transferase</keyword>
<evidence type="ECO:0000256" key="10">
    <source>
        <dbReference type="ARBA" id="ARBA00022777"/>
    </source>
</evidence>
<dbReference type="Pfam" id="PF02518">
    <property type="entry name" value="HATPase_c"/>
    <property type="match status" value="1"/>
</dbReference>
<dbReference type="Gene3D" id="3.30.450.20">
    <property type="entry name" value="PAS domain"/>
    <property type="match status" value="1"/>
</dbReference>
<dbReference type="InterPro" id="IPR050398">
    <property type="entry name" value="HssS/ArlS-like"/>
</dbReference>
<dbReference type="PANTHER" id="PTHR45528">
    <property type="entry name" value="SENSOR HISTIDINE KINASE CPXA"/>
    <property type="match status" value="1"/>
</dbReference>
<keyword evidence="8 15" id="KW-0812">Transmembrane</keyword>
<dbReference type="GO" id="GO:0005886">
    <property type="term" value="C:plasma membrane"/>
    <property type="evidence" value="ECO:0007669"/>
    <property type="project" value="UniProtKB-SubCell"/>
</dbReference>
<feature type="domain" description="HAMP" evidence="17">
    <location>
        <begin position="189"/>
        <end position="241"/>
    </location>
</feature>
<evidence type="ECO:0000256" key="8">
    <source>
        <dbReference type="ARBA" id="ARBA00022692"/>
    </source>
</evidence>
<keyword evidence="6" id="KW-0597">Phosphoprotein</keyword>
<proteinExistence type="predicted"/>
<reference evidence="18" key="1">
    <citation type="journal article" date="2021" name="mSystems">
        <title>Bacteria and Archaea Synergistically Convert Glycine Betaine to Biogenic Methane in the Formosa Cold Seep of the South China Sea.</title>
        <authorList>
            <person name="Li L."/>
            <person name="Zhang W."/>
            <person name="Zhang S."/>
            <person name="Song L."/>
            <person name="Sun Q."/>
            <person name="Zhang H."/>
            <person name="Xiang H."/>
            <person name="Dong X."/>
        </authorList>
    </citation>
    <scope>NUCLEOTIDE SEQUENCE</scope>
    <source>
        <strain evidence="18">ZWT</strain>
    </source>
</reference>
<dbReference type="InterPro" id="IPR003594">
    <property type="entry name" value="HATPase_dom"/>
</dbReference>
<dbReference type="SUPFAM" id="SSF103190">
    <property type="entry name" value="Sensory domain-like"/>
    <property type="match status" value="1"/>
</dbReference>
<dbReference type="Gene3D" id="1.10.287.130">
    <property type="match status" value="1"/>
</dbReference>
<evidence type="ECO:0000256" key="6">
    <source>
        <dbReference type="ARBA" id="ARBA00022553"/>
    </source>
</evidence>
<evidence type="ECO:0000256" key="5">
    <source>
        <dbReference type="ARBA" id="ARBA00022475"/>
    </source>
</evidence>
<comment type="subcellular location">
    <subcellularLocation>
        <location evidence="3">Cell membrane</location>
        <topology evidence="3">Multi-pass membrane protein</topology>
    </subcellularLocation>
    <subcellularLocation>
        <location evidence="2">Membrane raft</location>
        <topology evidence="2">Multi-pass membrane protein</topology>
    </subcellularLocation>
</comment>
<dbReference type="PANTHER" id="PTHR45528:SF1">
    <property type="entry name" value="SENSOR HISTIDINE KINASE CPXA"/>
    <property type="match status" value="1"/>
</dbReference>
<feature type="transmembrane region" description="Helical" evidence="15">
    <location>
        <begin position="165"/>
        <end position="188"/>
    </location>
</feature>
<comment type="caution">
    <text evidence="18">The sequence shown here is derived from an EMBL/GenBank/DDBJ whole genome shotgun (WGS) entry which is preliminary data.</text>
</comment>
<dbReference type="SMART" id="SM00387">
    <property type="entry name" value="HATPase_c"/>
    <property type="match status" value="1"/>
</dbReference>
<keyword evidence="12 15" id="KW-1133">Transmembrane helix</keyword>